<keyword evidence="3" id="KW-0963">Cytoplasm</keyword>
<dbReference type="InterPro" id="IPR005762">
    <property type="entry name" value="MurD"/>
</dbReference>
<dbReference type="PANTHER" id="PTHR43692">
    <property type="entry name" value="UDP-N-ACETYLMURAMOYLALANINE--D-GLUTAMATE LIGASE"/>
    <property type="match status" value="1"/>
</dbReference>
<keyword evidence="5" id="KW-0547">Nucleotide-binding</keyword>
<dbReference type="GO" id="GO:0008764">
    <property type="term" value="F:UDP-N-acetylmuramoylalanine-D-glutamate ligase activity"/>
    <property type="evidence" value="ECO:0007669"/>
    <property type="project" value="InterPro"/>
</dbReference>
<dbReference type="PANTHER" id="PTHR43692:SF1">
    <property type="entry name" value="UDP-N-ACETYLMURAMOYLALANINE--D-GLUTAMATE LIGASE"/>
    <property type="match status" value="1"/>
</dbReference>
<dbReference type="GO" id="GO:0005737">
    <property type="term" value="C:cytoplasm"/>
    <property type="evidence" value="ECO:0007669"/>
    <property type="project" value="UniProtKB-SubCell"/>
</dbReference>
<evidence type="ECO:0000313" key="9">
    <source>
        <dbReference type="Proteomes" id="UP000034320"/>
    </source>
</evidence>
<evidence type="ECO:0000256" key="2">
    <source>
        <dbReference type="ARBA" id="ARBA00004752"/>
    </source>
</evidence>
<name>A0A0G0ZCQ9_9BACT</name>
<gene>
    <name evidence="8" type="ORF">UV09_C0017G0047</name>
</gene>
<protein>
    <submittedName>
        <fullName evidence="8">UDP-N-acetylmuramoylalanine-D-glutamate ligase</fullName>
    </submittedName>
</protein>
<proteinExistence type="predicted"/>
<comment type="pathway">
    <text evidence="2">Cell wall biogenesis; peptidoglycan biosynthesis.</text>
</comment>
<evidence type="ECO:0000256" key="3">
    <source>
        <dbReference type="ARBA" id="ARBA00022490"/>
    </source>
</evidence>
<feature type="domain" description="Mur ligase central" evidence="7">
    <location>
        <begin position="142"/>
        <end position="291"/>
    </location>
</feature>
<dbReference type="InterPro" id="IPR036565">
    <property type="entry name" value="Mur-like_cat_sf"/>
</dbReference>
<dbReference type="InterPro" id="IPR013221">
    <property type="entry name" value="Mur_ligase_cen"/>
</dbReference>
<dbReference type="Gene3D" id="3.40.1190.10">
    <property type="entry name" value="Mur-like, catalytic domain"/>
    <property type="match status" value="1"/>
</dbReference>
<accession>A0A0G0ZCQ9</accession>
<dbReference type="GO" id="GO:0005524">
    <property type="term" value="F:ATP binding"/>
    <property type="evidence" value="ECO:0007669"/>
    <property type="project" value="UniProtKB-KW"/>
</dbReference>
<keyword evidence="4 8" id="KW-0436">Ligase</keyword>
<comment type="subcellular location">
    <subcellularLocation>
        <location evidence="1">Cytoplasm</location>
    </subcellularLocation>
</comment>
<comment type="caution">
    <text evidence="8">The sequence shown here is derived from an EMBL/GenBank/DDBJ whole genome shotgun (WGS) entry which is preliminary data.</text>
</comment>
<evidence type="ECO:0000256" key="5">
    <source>
        <dbReference type="ARBA" id="ARBA00022741"/>
    </source>
</evidence>
<dbReference type="Gene3D" id="3.90.190.20">
    <property type="entry name" value="Mur ligase, C-terminal domain"/>
    <property type="match status" value="1"/>
</dbReference>
<dbReference type="SUPFAM" id="SSF53244">
    <property type="entry name" value="MurD-like peptide ligases, peptide-binding domain"/>
    <property type="match status" value="1"/>
</dbReference>
<sequence>MENLKEFINRIKNARIHIVGVSGSEGSSILNFLVDNNISQITAHDFVATENLEKNFKIWHKGIESKKRNKLFKEFQCNLEKTRFCDRKKYLENIEEAQVVFLAQSWRLYPQNQPLKFLKDKIPFYSLTRLYLDFAPAAIIAVTGTVGKGSCASLISEILSHGDKKVYFAGNESWRIQLADKFNLMAPSDFLVIEVSHRQLNEGFTKAPQTLLMTNLFPNHLDEMSWPGYVKLKMSLARAQGKNDRTIINYDNLELRQQTQNLNSQRFYYSLKEKNMNIKSVRNIYDELMNIKSVHYPENILAVCTLAKILEINDKTIIEAIAKSEGLPARIQEIGNYQGTKVINDIKSTTPWATLAALKKFKLPLVLIAGGDTKGIEANTLWDFVQKNKIEIVFMDSPLSKEAENKLPALSRQRTDSLEEALKLALNKTPPGGTVLVSPAAANFYSRFIKGKKSLRKIITSLLPEAKATKGPEK</sequence>
<dbReference type="AlphaFoldDB" id="A0A0G0ZCQ9"/>
<dbReference type="GO" id="GO:0051301">
    <property type="term" value="P:cell division"/>
    <property type="evidence" value="ECO:0007669"/>
    <property type="project" value="InterPro"/>
</dbReference>
<dbReference type="InterPro" id="IPR036615">
    <property type="entry name" value="Mur_ligase_C_dom_sf"/>
</dbReference>
<dbReference type="GO" id="GO:0008360">
    <property type="term" value="P:regulation of cell shape"/>
    <property type="evidence" value="ECO:0007669"/>
    <property type="project" value="InterPro"/>
</dbReference>
<evidence type="ECO:0000259" key="7">
    <source>
        <dbReference type="Pfam" id="PF08245"/>
    </source>
</evidence>
<keyword evidence="6" id="KW-0067">ATP-binding</keyword>
<evidence type="ECO:0000256" key="1">
    <source>
        <dbReference type="ARBA" id="ARBA00004496"/>
    </source>
</evidence>
<evidence type="ECO:0000256" key="6">
    <source>
        <dbReference type="ARBA" id="ARBA00022840"/>
    </source>
</evidence>
<dbReference type="SUPFAM" id="SSF53623">
    <property type="entry name" value="MurD-like peptide ligases, catalytic domain"/>
    <property type="match status" value="1"/>
</dbReference>
<dbReference type="Proteomes" id="UP000034320">
    <property type="component" value="Unassembled WGS sequence"/>
</dbReference>
<reference evidence="8 9" key="1">
    <citation type="journal article" date="2015" name="Nature">
        <title>rRNA introns, odd ribosomes, and small enigmatic genomes across a large radiation of phyla.</title>
        <authorList>
            <person name="Brown C.T."/>
            <person name="Hug L.A."/>
            <person name="Thomas B.C."/>
            <person name="Sharon I."/>
            <person name="Castelle C.J."/>
            <person name="Singh A."/>
            <person name="Wilkins M.J."/>
            <person name="Williams K.H."/>
            <person name="Banfield J.F."/>
        </authorList>
    </citation>
    <scope>NUCLEOTIDE SEQUENCE [LARGE SCALE GENOMIC DNA]</scope>
</reference>
<evidence type="ECO:0000256" key="4">
    <source>
        <dbReference type="ARBA" id="ARBA00022598"/>
    </source>
</evidence>
<evidence type="ECO:0000313" key="8">
    <source>
        <dbReference type="EMBL" id="KKS46459.1"/>
    </source>
</evidence>
<dbReference type="EMBL" id="LCDD01000017">
    <property type="protein sequence ID" value="KKS46459.1"/>
    <property type="molecule type" value="Genomic_DNA"/>
</dbReference>
<organism evidence="8 9">
    <name type="scientific">Candidatus Gottesmanbacteria bacterium GW2011_GWA2_42_18</name>
    <dbReference type="NCBI Taxonomy" id="1618442"/>
    <lineage>
        <taxon>Bacteria</taxon>
        <taxon>Candidatus Gottesmaniibacteriota</taxon>
    </lineage>
</organism>
<dbReference type="Pfam" id="PF08245">
    <property type="entry name" value="Mur_ligase_M"/>
    <property type="match status" value="1"/>
</dbReference>